<keyword evidence="3" id="KW-1003">Cell membrane</keyword>
<evidence type="ECO:0000256" key="10">
    <source>
        <dbReference type="SAM" id="Phobius"/>
    </source>
</evidence>
<feature type="domain" description="Peptidase C39" evidence="13">
    <location>
        <begin position="10"/>
        <end position="137"/>
    </location>
</feature>
<feature type="domain" description="ABC transporter" evidence="11">
    <location>
        <begin position="507"/>
        <end position="743"/>
    </location>
</feature>
<comment type="subcellular location">
    <subcellularLocation>
        <location evidence="1">Cell membrane</location>
        <topology evidence="1">Multi-pass membrane protein</topology>
    </subcellularLocation>
</comment>
<comment type="caution">
    <text evidence="14">The sequence shown here is derived from an EMBL/GenBank/DDBJ whole genome shotgun (WGS) entry which is preliminary data.</text>
</comment>
<keyword evidence="7" id="KW-0067">ATP-binding</keyword>
<dbReference type="InterPro" id="IPR036640">
    <property type="entry name" value="ABC1_TM_sf"/>
</dbReference>
<dbReference type="GO" id="GO:0005524">
    <property type="term" value="F:ATP binding"/>
    <property type="evidence" value="ECO:0007669"/>
    <property type="project" value="UniProtKB-KW"/>
</dbReference>
<feature type="domain" description="ABC transmembrane type-1" evidence="12">
    <location>
        <begin position="180"/>
        <end position="459"/>
    </location>
</feature>
<dbReference type="PROSITE" id="PS50893">
    <property type="entry name" value="ABC_TRANSPORTER_2"/>
    <property type="match status" value="1"/>
</dbReference>
<keyword evidence="6" id="KW-0378">Hydrolase</keyword>
<evidence type="ECO:0000259" key="12">
    <source>
        <dbReference type="PROSITE" id="PS50929"/>
    </source>
</evidence>
<dbReference type="Pfam" id="PF00005">
    <property type="entry name" value="ABC_tran"/>
    <property type="match status" value="1"/>
</dbReference>
<evidence type="ECO:0000256" key="9">
    <source>
        <dbReference type="ARBA" id="ARBA00023136"/>
    </source>
</evidence>
<feature type="transmembrane region" description="Helical" evidence="10">
    <location>
        <begin position="287"/>
        <end position="308"/>
    </location>
</feature>
<evidence type="ECO:0000256" key="5">
    <source>
        <dbReference type="ARBA" id="ARBA00022741"/>
    </source>
</evidence>
<evidence type="ECO:0000256" key="6">
    <source>
        <dbReference type="ARBA" id="ARBA00022801"/>
    </source>
</evidence>
<evidence type="ECO:0000256" key="2">
    <source>
        <dbReference type="ARBA" id="ARBA00022448"/>
    </source>
</evidence>
<evidence type="ECO:0000259" key="13">
    <source>
        <dbReference type="PROSITE" id="PS50990"/>
    </source>
</evidence>
<evidence type="ECO:0000313" key="14">
    <source>
        <dbReference type="EMBL" id="REA63819.1"/>
    </source>
</evidence>
<evidence type="ECO:0000313" key="15">
    <source>
        <dbReference type="Proteomes" id="UP000256373"/>
    </source>
</evidence>
<accession>A0A3D8YHD5</accession>
<dbReference type="InterPro" id="IPR039421">
    <property type="entry name" value="Type_1_exporter"/>
</dbReference>
<sequence length="750" mass="85502">MKNKYKFFRQLDYMDCGPTCLRMVTAHYGKDYSLDFFRANAFIGRNGVSLNGLCQAAEKIGIKTLPVKLTFEQLSSEVPLPCILHWNQEHYVVLYDVKGKNIFRKDDVLVVADPAHGLVQVNKKTFMKSWASSYDDRGVALLLEPTPEFYDHDEEHKQTPVGFKFLFQYLRPYKSYVYQILLGMLLGSLISVLFPFLTQSLVDYGIQLQNYNFIHLILFSQLLLFLGNIGVDMIRNWILLHINTRLSVSIISNFLTKLMKLPINFFESKNVGDISQRINDHHRIEDFLTGSTLSTLFSLVNLLIFSIVLSTYDISLLGIFFIGSAMSVSWIFIFLRQRKNLDYMRFQRLRENQNSIYELITGMQEIKLNNCEQARRWEWERIQAKLFKINVESLSLEQYQEIGANCLTQVKNILISYMAAKLVMQHEITLGAMLSISYIIGQMNGPLNQIMNFVKKVQDAKISLDRLGEIHNKPNEELDEDYHFQISDLGQDDNLLKLNSLDSEKGIVLNEVSFRYGSDTSPLILKNISMHIPKGKVTAIVGSSGSGKTTLLKLLLRFYPLSSGNILVDGEDLDQISPKEWRKDCGTVMQDGFIFSDTIARNIAVDGQRILEPRMKKAIHVANLQDYIKKLPLGFTTRIGNTGAGISGGQRQRLFIARAVYKDPKYIFFDEATSALDANNEKIIMQNLDEFFEGKTVVVIAHRLSTVKNADQIVVLHNGEICESGTHAELTSKRGVYFELVKNQLELGAA</sequence>
<dbReference type="FunFam" id="3.40.50.300:FF:000299">
    <property type="entry name" value="ABC transporter ATP-binding protein/permease"/>
    <property type="match status" value="1"/>
</dbReference>
<dbReference type="InterPro" id="IPR003439">
    <property type="entry name" value="ABC_transporter-like_ATP-bd"/>
</dbReference>
<dbReference type="GO" id="GO:0015421">
    <property type="term" value="F:ABC-type oligopeptide transporter activity"/>
    <property type="evidence" value="ECO:0007669"/>
    <property type="project" value="TreeGrafter"/>
</dbReference>
<gene>
    <name evidence="14" type="ORF">DSL64_03580</name>
</gene>
<dbReference type="InterPro" id="IPR027417">
    <property type="entry name" value="P-loop_NTPase"/>
</dbReference>
<evidence type="ECO:0000256" key="1">
    <source>
        <dbReference type="ARBA" id="ARBA00004651"/>
    </source>
</evidence>
<keyword evidence="4 10" id="KW-0812">Transmembrane</keyword>
<dbReference type="OrthoDB" id="9769115at2"/>
<dbReference type="CDD" id="cd18571">
    <property type="entry name" value="ABC_6TM_peptidase_like"/>
    <property type="match status" value="1"/>
</dbReference>
<reference evidence="14 15" key="1">
    <citation type="submission" date="2018-07" db="EMBL/GenBank/DDBJ databases">
        <title>Dyadobacter roseus sp. nov., isolated from rose rhizosphere soil.</title>
        <authorList>
            <person name="Chen L."/>
        </authorList>
    </citation>
    <scope>NUCLEOTIDE SEQUENCE [LARGE SCALE GENOMIC DNA]</scope>
    <source>
        <strain evidence="14 15">RS19</strain>
    </source>
</reference>
<keyword evidence="9 10" id="KW-0472">Membrane</keyword>
<dbReference type="SUPFAM" id="SSF52540">
    <property type="entry name" value="P-loop containing nucleoside triphosphate hydrolases"/>
    <property type="match status" value="1"/>
</dbReference>
<name>A0A3D8YHD5_9BACT</name>
<dbReference type="CDD" id="cd02418">
    <property type="entry name" value="Peptidase_C39B"/>
    <property type="match status" value="1"/>
</dbReference>
<dbReference type="GO" id="GO:0008233">
    <property type="term" value="F:peptidase activity"/>
    <property type="evidence" value="ECO:0007669"/>
    <property type="project" value="InterPro"/>
</dbReference>
<keyword evidence="15" id="KW-1185">Reference proteome</keyword>
<feature type="transmembrane region" description="Helical" evidence="10">
    <location>
        <begin position="314"/>
        <end position="335"/>
    </location>
</feature>
<dbReference type="PROSITE" id="PS50990">
    <property type="entry name" value="PEPTIDASE_C39"/>
    <property type="match status" value="1"/>
</dbReference>
<dbReference type="PANTHER" id="PTHR43394">
    <property type="entry name" value="ATP-DEPENDENT PERMEASE MDL1, MITOCHONDRIAL"/>
    <property type="match status" value="1"/>
</dbReference>
<dbReference type="AlphaFoldDB" id="A0A3D8YHD5"/>
<dbReference type="InterPro" id="IPR003593">
    <property type="entry name" value="AAA+_ATPase"/>
</dbReference>
<keyword evidence="5" id="KW-0547">Nucleotide-binding</keyword>
<dbReference type="SUPFAM" id="SSF90123">
    <property type="entry name" value="ABC transporter transmembrane region"/>
    <property type="match status" value="1"/>
</dbReference>
<dbReference type="PANTHER" id="PTHR43394:SF1">
    <property type="entry name" value="ATP-BINDING CASSETTE SUB-FAMILY B MEMBER 10, MITOCHONDRIAL"/>
    <property type="match status" value="1"/>
</dbReference>
<dbReference type="GO" id="GO:0005886">
    <property type="term" value="C:plasma membrane"/>
    <property type="evidence" value="ECO:0007669"/>
    <property type="project" value="UniProtKB-SubCell"/>
</dbReference>
<evidence type="ECO:0000256" key="8">
    <source>
        <dbReference type="ARBA" id="ARBA00022989"/>
    </source>
</evidence>
<organism evidence="14 15">
    <name type="scientific">Dyadobacter luteus</name>
    <dbReference type="NCBI Taxonomy" id="2259619"/>
    <lineage>
        <taxon>Bacteria</taxon>
        <taxon>Pseudomonadati</taxon>
        <taxon>Bacteroidota</taxon>
        <taxon>Cytophagia</taxon>
        <taxon>Cytophagales</taxon>
        <taxon>Spirosomataceae</taxon>
        <taxon>Dyadobacter</taxon>
    </lineage>
</organism>
<dbReference type="PROSITE" id="PS00211">
    <property type="entry name" value="ABC_TRANSPORTER_1"/>
    <property type="match status" value="1"/>
</dbReference>
<dbReference type="InterPro" id="IPR011527">
    <property type="entry name" value="ABC1_TM_dom"/>
</dbReference>
<dbReference type="Pfam" id="PF00664">
    <property type="entry name" value="ABC_membrane"/>
    <property type="match status" value="1"/>
</dbReference>
<dbReference type="GO" id="GO:0016887">
    <property type="term" value="F:ATP hydrolysis activity"/>
    <property type="evidence" value="ECO:0007669"/>
    <property type="project" value="InterPro"/>
</dbReference>
<feature type="transmembrane region" description="Helical" evidence="10">
    <location>
        <begin position="213"/>
        <end position="231"/>
    </location>
</feature>
<dbReference type="Proteomes" id="UP000256373">
    <property type="component" value="Unassembled WGS sequence"/>
</dbReference>
<dbReference type="Pfam" id="PF03412">
    <property type="entry name" value="Peptidase_C39"/>
    <property type="match status" value="1"/>
</dbReference>
<dbReference type="SMART" id="SM00382">
    <property type="entry name" value="AAA"/>
    <property type="match status" value="1"/>
</dbReference>
<feature type="transmembrane region" description="Helical" evidence="10">
    <location>
        <begin position="176"/>
        <end position="197"/>
    </location>
</feature>
<proteinExistence type="predicted"/>
<dbReference type="EMBL" id="QNUL01000002">
    <property type="protein sequence ID" value="REA63819.1"/>
    <property type="molecule type" value="Genomic_DNA"/>
</dbReference>
<dbReference type="Gene3D" id="1.20.1560.10">
    <property type="entry name" value="ABC transporter type 1, transmembrane domain"/>
    <property type="match status" value="1"/>
</dbReference>
<keyword evidence="8 10" id="KW-1133">Transmembrane helix</keyword>
<dbReference type="Gene3D" id="3.90.70.10">
    <property type="entry name" value="Cysteine proteinases"/>
    <property type="match status" value="1"/>
</dbReference>
<dbReference type="InterPro" id="IPR017871">
    <property type="entry name" value="ABC_transporter-like_CS"/>
</dbReference>
<dbReference type="InterPro" id="IPR005074">
    <property type="entry name" value="Peptidase_C39"/>
</dbReference>
<protein>
    <submittedName>
        <fullName evidence="14">Peptidase domain-containing ABC transporter</fullName>
    </submittedName>
</protein>
<dbReference type="GO" id="GO:0006508">
    <property type="term" value="P:proteolysis"/>
    <property type="evidence" value="ECO:0007669"/>
    <property type="project" value="InterPro"/>
</dbReference>
<dbReference type="RefSeq" id="WP_115829570.1">
    <property type="nucleotide sequence ID" value="NZ_QNUL01000002.1"/>
</dbReference>
<evidence type="ECO:0000256" key="3">
    <source>
        <dbReference type="ARBA" id="ARBA00022475"/>
    </source>
</evidence>
<dbReference type="Gene3D" id="3.40.50.300">
    <property type="entry name" value="P-loop containing nucleotide triphosphate hydrolases"/>
    <property type="match status" value="1"/>
</dbReference>
<evidence type="ECO:0000259" key="11">
    <source>
        <dbReference type="PROSITE" id="PS50893"/>
    </source>
</evidence>
<evidence type="ECO:0000256" key="4">
    <source>
        <dbReference type="ARBA" id="ARBA00022692"/>
    </source>
</evidence>
<keyword evidence="2" id="KW-0813">Transport</keyword>
<dbReference type="PROSITE" id="PS50929">
    <property type="entry name" value="ABC_TM1F"/>
    <property type="match status" value="1"/>
</dbReference>
<evidence type="ECO:0000256" key="7">
    <source>
        <dbReference type="ARBA" id="ARBA00022840"/>
    </source>
</evidence>